<evidence type="ECO:0000313" key="11">
    <source>
        <dbReference type="EMBL" id="AAP79291.1"/>
    </source>
</evidence>
<evidence type="ECO:0000256" key="1">
    <source>
        <dbReference type="ARBA" id="ARBA00004123"/>
    </source>
</evidence>
<dbReference type="Pfam" id="PF00046">
    <property type="entry name" value="Homeodomain"/>
    <property type="match status" value="1"/>
</dbReference>
<dbReference type="Proteomes" id="UP000694865">
    <property type="component" value="Unplaced"/>
</dbReference>
<dbReference type="EMBL" id="AY313151">
    <property type="protein sequence ID" value="AAP79291.1"/>
    <property type="molecule type" value="mRNA"/>
</dbReference>
<feature type="region of interest" description="Disordered" evidence="9">
    <location>
        <begin position="205"/>
        <end position="357"/>
    </location>
</feature>
<evidence type="ECO:0000256" key="5">
    <source>
        <dbReference type="ARBA" id="ARBA00023155"/>
    </source>
</evidence>
<keyword evidence="6 7" id="KW-0539">Nucleus</keyword>
<evidence type="ECO:0000256" key="7">
    <source>
        <dbReference type="PROSITE-ProRule" id="PRU00108"/>
    </source>
</evidence>
<dbReference type="PROSITE" id="PS00027">
    <property type="entry name" value="HOMEOBOX_1"/>
    <property type="match status" value="1"/>
</dbReference>
<dbReference type="RefSeq" id="NP_001158382.1">
    <property type="nucleotide sequence ID" value="NM_001164910.1"/>
</dbReference>
<dbReference type="FunFam" id="1.10.10.60:FF:000101">
    <property type="entry name" value="NK2 homeobox 8"/>
    <property type="match status" value="1"/>
</dbReference>
<dbReference type="PANTHER" id="PTHR24340:SF41">
    <property type="entry name" value="MUSCLE-SPECIFIC HOMEOBOX PROTEIN TINMAN-RELATED"/>
    <property type="match status" value="1"/>
</dbReference>
<feature type="compositionally biased region" description="Low complexity" evidence="9">
    <location>
        <begin position="240"/>
        <end position="298"/>
    </location>
</feature>
<evidence type="ECO:0000256" key="4">
    <source>
        <dbReference type="ARBA" id="ARBA00023125"/>
    </source>
</evidence>
<dbReference type="PROSITE" id="PS50071">
    <property type="entry name" value="HOMEOBOX_2"/>
    <property type="match status" value="1"/>
</dbReference>
<reference evidence="11 13" key="1">
    <citation type="journal article" date="2003" name="Cell">
        <title>Anteroposterior patterning in hemichordates and the origins of the chordate nervous system.</title>
        <authorList>
            <person name="Lowe C.J."/>
            <person name="Wu M."/>
            <person name="Salic A."/>
            <person name="Evans L."/>
            <person name="Lander E."/>
            <person name="Stange-Thomann N."/>
            <person name="Gruber C.E."/>
            <person name="Gerhart J."/>
            <person name="Kirschner M."/>
        </authorList>
    </citation>
    <scope>NUCLEOTIDE SEQUENCE</scope>
</reference>
<evidence type="ECO:0000259" key="10">
    <source>
        <dbReference type="PROSITE" id="PS50071"/>
    </source>
</evidence>
<keyword evidence="5 7" id="KW-0371">Homeobox</keyword>
<reference evidence="13" key="2">
    <citation type="submission" date="2025-05" db="UniProtKB">
        <authorList>
            <consortium name="RefSeq"/>
        </authorList>
    </citation>
    <scope>IDENTIFICATION</scope>
</reference>
<organism evidence="11">
    <name type="scientific">Saccoglossus kowalevskii</name>
    <name type="common">Acorn worm</name>
    <dbReference type="NCBI Taxonomy" id="10224"/>
    <lineage>
        <taxon>Eukaryota</taxon>
        <taxon>Metazoa</taxon>
        <taxon>Hemichordata</taxon>
        <taxon>Enteropneusta</taxon>
        <taxon>Harrimaniidae</taxon>
        <taxon>Saccoglossus</taxon>
    </lineage>
</organism>
<name>Q7YTC3_SACKO</name>
<evidence type="ECO:0000256" key="9">
    <source>
        <dbReference type="SAM" id="MobiDB-lite"/>
    </source>
</evidence>
<dbReference type="GO" id="GO:0030154">
    <property type="term" value="P:cell differentiation"/>
    <property type="evidence" value="ECO:0007669"/>
    <property type="project" value="TreeGrafter"/>
</dbReference>
<dbReference type="CDD" id="cd00086">
    <property type="entry name" value="homeodomain"/>
    <property type="match status" value="1"/>
</dbReference>
<dbReference type="AlphaFoldDB" id="Q7YTC3"/>
<dbReference type="InterPro" id="IPR020479">
    <property type="entry name" value="HD_metazoa"/>
</dbReference>
<dbReference type="PANTHER" id="PTHR24340">
    <property type="entry name" value="HOMEOBOX PROTEIN NKX"/>
    <property type="match status" value="1"/>
</dbReference>
<dbReference type="KEGG" id="sko:100303502"/>
<feature type="domain" description="Homeobox" evidence="10">
    <location>
        <begin position="147"/>
        <end position="207"/>
    </location>
</feature>
<evidence type="ECO:0000313" key="13">
    <source>
        <dbReference type="RefSeq" id="NP_001158382.1"/>
    </source>
</evidence>
<dbReference type="GeneID" id="100303502"/>
<feature type="DNA-binding region" description="Homeobox" evidence="7">
    <location>
        <begin position="149"/>
        <end position="208"/>
    </location>
</feature>
<dbReference type="GO" id="GO:0000978">
    <property type="term" value="F:RNA polymerase II cis-regulatory region sequence-specific DNA binding"/>
    <property type="evidence" value="ECO:0007669"/>
    <property type="project" value="TreeGrafter"/>
</dbReference>
<dbReference type="InterPro" id="IPR050394">
    <property type="entry name" value="Homeobox_NK-like"/>
</dbReference>
<evidence type="ECO:0000256" key="3">
    <source>
        <dbReference type="ARBA" id="ARBA00022473"/>
    </source>
</evidence>
<dbReference type="InterPro" id="IPR001356">
    <property type="entry name" value="HD"/>
</dbReference>
<comment type="subcellular location">
    <subcellularLocation>
        <location evidence="1 7 8">Nucleus</location>
    </subcellularLocation>
</comment>
<accession>Q7YTC3</accession>
<dbReference type="InterPro" id="IPR017970">
    <property type="entry name" value="Homeobox_CS"/>
</dbReference>
<comment type="similarity">
    <text evidence="2">Belongs to the NK-2 homeobox family.</text>
</comment>
<gene>
    <name evidence="13" type="primary">nkx2-1</name>
</gene>
<dbReference type="SUPFAM" id="SSF46689">
    <property type="entry name" value="Homeodomain-like"/>
    <property type="match status" value="1"/>
</dbReference>
<feature type="compositionally biased region" description="Low complexity" evidence="9">
    <location>
        <begin position="342"/>
        <end position="357"/>
    </location>
</feature>
<dbReference type="OrthoDB" id="3137333at2759"/>
<evidence type="ECO:0000256" key="6">
    <source>
        <dbReference type="ARBA" id="ARBA00023242"/>
    </source>
</evidence>
<evidence type="ECO:0000313" key="12">
    <source>
        <dbReference type="Proteomes" id="UP000694865"/>
    </source>
</evidence>
<dbReference type="GO" id="GO:0005634">
    <property type="term" value="C:nucleus"/>
    <property type="evidence" value="ECO:0007669"/>
    <property type="project" value="UniProtKB-SubCell"/>
</dbReference>
<keyword evidence="12" id="KW-1185">Reference proteome</keyword>
<dbReference type="PRINTS" id="PR00024">
    <property type="entry name" value="HOMEOBOX"/>
</dbReference>
<dbReference type="Gene3D" id="1.10.10.60">
    <property type="entry name" value="Homeodomain-like"/>
    <property type="match status" value="1"/>
</dbReference>
<evidence type="ECO:0000256" key="8">
    <source>
        <dbReference type="RuleBase" id="RU000682"/>
    </source>
</evidence>
<dbReference type="SMART" id="SM00389">
    <property type="entry name" value="HOX"/>
    <property type="match status" value="1"/>
</dbReference>
<feature type="compositionally biased region" description="Low complexity" evidence="9">
    <location>
        <begin position="307"/>
        <end position="332"/>
    </location>
</feature>
<keyword evidence="3" id="KW-0217">Developmental protein</keyword>
<evidence type="ECO:0000256" key="2">
    <source>
        <dbReference type="ARBA" id="ARBA00005661"/>
    </source>
</evidence>
<protein>
    <submittedName>
        <fullName evidence="13">NK2 homeobox 1</fullName>
    </submittedName>
    <submittedName>
        <fullName evidence="11">Nkx2-1</fullName>
    </submittedName>
</protein>
<sequence>MSLSPKQTTPFSVTDILNTMEETYKKPMLEHNINTNLSMTGAYRSQQGQVSQSMQHSSMNVPPVSSPYHMHVPQLSHPPTIGNPYCNGSVNELPHYSDHVRPTSGSWYGGNPDPRFSISRLMGPSSMNMNMNMNMSALGDHKMLPTVQRRKRRVLFSQAQVYELERRYKQQKYLSAPEREHLASLINLTPTQVKIWFQNHRYKTKRQTKDRTMQEQNNVTHQSPRRVAVPVLVKDGKPCSGSSNGNGNGQQQQSQQQQQQQQQQQPTTQQQPQNMSTNSTLSTTVNASNTANPTNTSSIPGITTPTQHHQQQQQQLQPPAAQQQQQQQQQHQTGPDITSVVNPSQMNNLNNMNSYHNGMNSNNISAASFLLQGKNLVRTPLHMLEQKNDYLKK</sequence>
<dbReference type="InterPro" id="IPR009057">
    <property type="entry name" value="Homeodomain-like_sf"/>
</dbReference>
<proteinExistence type="evidence at transcript level"/>
<dbReference type="CTD" id="7080"/>
<keyword evidence="4 7" id="KW-0238">DNA-binding</keyword>
<dbReference type="GO" id="GO:0000981">
    <property type="term" value="F:DNA-binding transcription factor activity, RNA polymerase II-specific"/>
    <property type="evidence" value="ECO:0007669"/>
    <property type="project" value="InterPro"/>
</dbReference>